<evidence type="ECO:0000259" key="7">
    <source>
        <dbReference type="Pfam" id="PF01494"/>
    </source>
</evidence>
<protein>
    <recommendedName>
        <fullName evidence="7">FAD-binding domain-containing protein</fullName>
    </recommendedName>
</protein>
<name>A0AAN6ZNS5_9PEZI</name>
<keyword evidence="4" id="KW-0274">FAD</keyword>
<evidence type="ECO:0000256" key="3">
    <source>
        <dbReference type="ARBA" id="ARBA00022630"/>
    </source>
</evidence>
<keyword evidence="6" id="KW-1133">Transmembrane helix</keyword>
<feature type="transmembrane region" description="Helical" evidence="6">
    <location>
        <begin position="619"/>
        <end position="639"/>
    </location>
</feature>
<comment type="similarity">
    <text evidence="2">Belongs to the paxM FAD-dependent monooxygenase family.</text>
</comment>
<dbReference type="SUPFAM" id="SSF51905">
    <property type="entry name" value="FAD/NAD(P)-binding domain"/>
    <property type="match status" value="1"/>
</dbReference>
<dbReference type="PANTHER" id="PTHR47356:SF2">
    <property type="entry name" value="FAD-BINDING DOMAIN-CONTAINING PROTEIN-RELATED"/>
    <property type="match status" value="1"/>
</dbReference>
<evidence type="ECO:0000313" key="9">
    <source>
        <dbReference type="Proteomes" id="UP001302676"/>
    </source>
</evidence>
<dbReference type="AlphaFoldDB" id="A0AAN6ZNS5"/>
<feature type="domain" description="FAD-binding" evidence="7">
    <location>
        <begin position="10"/>
        <end position="175"/>
    </location>
</feature>
<feature type="transmembrane region" description="Helical" evidence="6">
    <location>
        <begin position="542"/>
        <end position="558"/>
    </location>
</feature>
<evidence type="ECO:0000256" key="2">
    <source>
        <dbReference type="ARBA" id="ARBA00007992"/>
    </source>
</evidence>
<dbReference type="InterPro" id="IPR002938">
    <property type="entry name" value="FAD-bd"/>
</dbReference>
<proteinExistence type="inferred from homology"/>
<comment type="cofactor">
    <cofactor evidence="1">
        <name>FAD</name>
        <dbReference type="ChEBI" id="CHEBI:57692"/>
    </cofactor>
</comment>
<reference evidence="8" key="1">
    <citation type="journal article" date="2023" name="Mol. Phylogenet. Evol.">
        <title>Genome-scale phylogeny and comparative genomics of the fungal order Sordariales.</title>
        <authorList>
            <person name="Hensen N."/>
            <person name="Bonometti L."/>
            <person name="Westerberg I."/>
            <person name="Brannstrom I.O."/>
            <person name="Guillou S."/>
            <person name="Cros-Aarteil S."/>
            <person name="Calhoun S."/>
            <person name="Haridas S."/>
            <person name="Kuo A."/>
            <person name="Mondo S."/>
            <person name="Pangilinan J."/>
            <person name="Riley R."/>
            <person name="LaButti K."/>
            <person name="Andreopoulos B."/>
            <person name="Lipzen A."/>
            <person name="Chen C."/>
            <person name="Yan M."/>
            <person name="Daum C."/>
            <person name="Ng V."/>
            <person name="Clum A."/>
            <person name="Steindorff A."/>
            <person name="Ohm R.A."/>
            <person name="Martin F."/>
            <person name="Silar P."/>
            <person name="Natvig D.O."/>
            <person name="Lalanne C."/>
            <person name="Gautier V."/>
            <person name="Ament-Velasquez S.L."/>
            <person name="Kruys A."/>
            <person name="Hutchinson M.I."/>
            <person name="Powell A.J."/>
            <person name="Barry K."/>
            <person name="Miller A.N."/>
            <person name="Grigoriev I.V."/>
            <person name="Debuchy R."/>
            <person name="Gladieux P."/>
            <person name="Hiltunen Thoren M."/>
            <person name="Johannesson H."/>
        </authorList>
    </citation>
    <scope>NUCLEOTIDE SEQUENCE</scope>
    <source>
        <strain evidence="8">CBS 141.50</strain>
    </source>
</reference>
<dbReference type="GO" id="GO:0004497">
    <property type="term" value="F:monooxygenase activity"/>
    <property type="evidence" value="ECO:0007669"/>
    <property type="project" value="InterPro"/>
</dbReference>
<evidence type="ECO:0000256" key="6">
    <source>
        <dbReference type="SAM" id="Phobius"/>
    </source>
</evidence>
<feature type="transmembrane region" description="Helical" evidence="6">
    <location>
        <begin position="769"/>
        <end position="795"/>
    </location>
</feature>
<organism evidence="8 9">
    <name type="scientific">Dichotomopilus funicola</name>
    <dbReference type="NCBI Taxonomy" id="1934379"/>
    <lineage>
        <taxon>Eukaryota</taxon>
        <taxon>Fungi</taxon>
        <taxon>Dikarya</taxon>
        <taxon>Ascomycota</taxon>
        <taxon>Pezizomycotina</taxon>
        <taxon>Sordariomycetes</taxon>
        <taxon>Sordariomycetidae</taxon>
        <taxon>Sordariales</taxon>
        <taxon>Chaetomiaceae</taxon>
        <taxon>Dichotomopilus</taxon>
    </lineage>
</organism>
<gene>
    <name evidence="8" type="ORF">C8A04DRAFT_27660</name>
</gene>
<keyword evidence="6" id="KW-0812">Transmembrane</keyword>
<feature type="transmembrane region" description="Helical" evidence="6">
    <location>
        <begin position="738"/>
        <end position="757"/>
    </location>
</feature>
<keyword evidence="9" id="KW-1185">Reference proteome</keyword>
<dbReference type="PANTHER" id="PTHR47356">
    <property type="entry name" value="FAD-DEPENDENT MONOOXYGENASE ASQG-RELATED"/>
    <property type="match status" value="1"/>
</dbReference>
<keyword evidence="6" id="KW-0472">Membrane</keyword>
<feature type="transmembrane region" description="Helical" evidence="6">
    <location>
        <begin position="578"/>
        <end position="599"/>
    </location>
</feature>
<dbReference type="RefSeq" id="XP_062637845.1">
    <property type="nucleotide sequence ID" value="XM_062780364.1"/>
</dbReference>
<feature type="transmembrane region" description="Helical" evidence="6">
    <location>
        <begin position="692"/>
        <end position="718"/>
    </location>
</feature>
<sequence length="822" mass="91091">MSGDASDGFRVVIAGGGVAGLTLANALEQANVDYVLLERRDEIAPQVGASIGIFPNGARILDQLGAWENVNKLTEVLRVFQNRDGKGNPISKPDRSPQLLDARTGYPPGWGERQNLLRVLHETLKDPSKLHVNKNIVDIQQDADGVQVRCADGTSYSGHLLVGADGVFSKTRSKIWELAEPTQPKLVEADRKCMIAEYNCLFGICHGVDHPAIKAGDANTSYSPGRCALTIASEGGKVYWFAQERLPRTYHLDDIPRYTQADADDFVKRHSDIVLIGGEHPLTLPDLWEKTVTARLVAVEEAKFRLWHWGRIVCAGDSIHKSTPNLGVGGNAAIESVASLANGIKQLADLTRDRQRPLPSLEQVETMLVAYQKERENRANAVVDASGFLARAQNMHGLNRWFVTFLLPHFSEFVPDLMINTIIGAVKLDYLPLPMASLTSTTPFNPTQGDGMRESRLKRAVLALSLLGICVAAFIIMNVEPALEWAAALRDGGVLKLPDSNVEIPVIRSFYGLKGFDDFVALVNTFFFSALYDIDAGARQQVISFLTDGMVLLTIWYFEAARRANMLTILEWPALFALLGQLFGIGLIAPIWCFLHYVISPIEKYAALDQRLTNTRTSFASLPAVALFYLFPVYAMLVWPDFTFRQSILFVWQLYPIWMALGKKVFSALLFKDTMDQDKLHNLRKDIPVMKYYLRVAGIASAGVWWWTLASFGFQAMIPSGLPQSAPDLFAFADQFLRWDWAGGFGSSLVWLAYLFWDLSAAGMLREGWFKVVGLGLVSAVLLGPGATMALGWLFREDILATRRHKAALTPESVGRLHGKSI</sequence>
<evidence type="ECO:0000256" key="1">
    <source>
        <dbReference type="ARBA" id="ARBA00001974"/>
    </source>
</evidence>
<dbReference type="GO" id="GO:0071949">
    <property type="term" value="F:FAD binding"/>
    <property type="evidence" value="ECO:0007669"/>
    <property type="project" value="InterPro"/>
</dbReference>
<dbReference type="InterPro" id="IPR050562">
    <property type="entry name" value="FAD_mOase_fung"/>
</dbReference>
<dbReference type="Gene3D" id="3.50.50.60">
    <property type="entry name" value="FAD/NAD(P)-binding domain"/>
    <property type="match status" value="1"/>
</dbReference>
<keyword evidence="3" id="KW-0285">Flavoprotein</keyword>
<reference evidence="8" key="2">
    <citation type="submission" date="2023-05" db="EMBL/GenBank/DDBJ databases">
        <authorList>
            <consortium name="Lawrence Berkeley National Laboratory"/>
            <person name="Steindorff A."/>
            <person name="Hensen N."/>
            <person name="Bonometti L."/>
            <person name="Westerberg I."/>
            <person name="Brannstrom I.O."/>
            <person name="Guillou S."/>
            <person name="Cros-Aarteil S."/>
            <person name="Calhoun S."/>
            <person name="Haridas S."/>
            <person name="Kuo A."/>
            <person name="Mondo S."/>
            <person name="Pangilinan J."/>
            <person name="Riley R."/>
            <person name="Labutti K."/>
            <person name="Andreopoulos B."/>
            <person name="Lipzen A."/>
            <person name="Chen C."/>
            <person name="Yanf M."/>
            <person name="Daum C."/>
            <person name="Ng V."/>
            <person name="Clum A."/>
            <person name="Ohm R."/>
            <person name="Martin F."/>
            <person name="Silar P."/>
            <person name="Natvig D."/>
            <person name="Lalanne C."/>
            <person name="Gautier V."/>
            <person name="Ament-Velasquez S.L."/>
            <person name="Kruys A."/>
            <person name="Hutchinson M.I."/>
            <person name="Powell A.J."/>
            <person name="Barry K."/>
            <person name="Miller A.N."/>
            <person name="Grigoriev I.V."/>
            <person name="Debuchy R."/>
            <person name="Gladieux P."/>
            <person name="Thoren M.H."/>
            <person name="Johannesson H."/>
        </authorList>
    </citation>
    <scope>NUCLEOTIDE SEQUENCE</scope>
    <source>
        <strain evidence="8">CBS 141.50</strain>
    </source>
</reference>
<feature type="domain" description="FAD-binding" evidence="7">
    <location>
        <begin position="300"/>
        <end position="385"/>
    </location>
</feature>
<dbReference type="EMBL" id="MU853576">
    <property type="protein sequence ID" value="KAK4144474.1"/>
    <property type="molecule type" value="Genomic_DNA"/>
</dbReference>
<accession>A0AAN6ZNS5</accession>
<evidence type="ECO:0000256" key="5">
    <source>
        <dbReference type="ARBA" id="ARBA00023002"/>
    </source>
</evidence>
<evidence type="ECO:0000256" key="4">
    <source>
        <dbReference type="ARBA" id="ARBA00022827"/>
    </source>
</evidence>
<dbReference type="Proteomes" id="UP001302676">
    <property type="component" value="Unassembled WGS sequence"/>
</dbReference>
<dbReference type="GeneID" id="87816977"/>
<keyword evidence="5" id="KW-0560">Oxidoreductase</keyword>
<dbReference type="PRINTS" id="PR00420">
    <property type="entry name" value="RNGMNOXGNASE"/>
</dbReference>
<comment type="caution">
    <text evidence="8">The sequence shown here is derived from an EMBL/GenBank/DDBJ whole genome shotgun (WGS) entry which is preliminary data.</text>
</comment>
<dbReference type="InterPro" id="IPR036188">
    <property type="entry name" value="FAD/NAD-bd_sf"/>
</dbReference>
<feature type="transmembrane region" description="Helical" evidence="6">
    <location>
        <begin position="460"/>
        <end position="479"/>
    </location>
</feature>
<feature type="transmembrane region" description="Helical" evidence="6">
    <location>
        <begin position="651"/>
        <end position="671"/>
    </location>
</feature>
<evidence type="ECO:0000313" key="8">
    <source>
        <dbReference type="EMBL" id="KAK4144474.1"/>
    </source>
</evidence>
<dbReference type="Pfam" id="PF01494">
    <property type="entry name" value="FAD_binding_3"/>
    <property type="match status" value="2"/>
</dbReference>